<dbReference type="InterPro" id="IPR036388">
    <property type="entry name" value="WH-like_DNA-bd_sf"/>
</dbReference>
<dbReference type="InterPro" id="IPR002577">
    <property type="entry name" value="HTH_HxlR"/>
</dbReference>
<protein>
    <submittedName>
        <fullName evidence="5">Transcriptional regulator</fullName>
    </submittedName>
</protein>
<keyword evidence="3" id="KW-0804">Transcription</keyword>
<dbReference type="GO" id="GO:0003677">
    <property type="term" value="F:DNA binding"/>
    <property type="evidence" value="ECO:0007669"/>
    <property type="project" value="UniProtKB-KW"/>
</dbReference>
<keyword evidence="1" id="KW-0805">Transcription regulation</keyword>
<dbReference type="SUPFAM" id="SSF46785">
    <property type="entry name" value="Winged helix' DNA-binding domain"/>
    <property type="match status" value="1"/>
</dbReference>
<dbReference type="PANTHER" id="PTHR33204">
    <property type="entry name" value="TRANSCRIPTIONAL REGULATOR, MARR FAMILY"/>
    <property type="match status" value="1"/>
</dbReference>
<dbReference type="Gene3D" id="1.10.10.10">
    <property type="entry name" value="Winged helix-like DNA-binding domain superfamily/Winged helix DNA-binding domain"/>
    <property type="match status" value="1"/>
</dbReference>
<evidence type="ECO:0000256" key="1">
    <source>
        <dbReference type="ARBA" id="ARBA00023015"/>
    </source>
</evidence>
<keyword evidence="2" id="KW-0238">DNA-binding</keyword>
<name>A0A9W6AYW8_9LACO</name>
<evidence type="ECO:0000259" key="4">
    <source>
        <dbReference type="PROSITE" id="PS51118"/>
    </source>
</evidence>
<accession>A0A9W6AYW8</accession>
<feature type="domain" description="HTH hxlR-type" evidence="4">
    <location>
        <begin position="5"/>
        <end position="103"/>
    </location>
</feature>
<evidence type="ECO:0000313" key="6">
    <source>
        <dbReference type="Proteomes" id="UP001144204"/>
    </source>
</evidence>
<dbReference type="Pfam" id="PF01638">
    <property type="entry name" value="HxlR"/>
    <property type="match status" value="1"/>
</dbReference>
<comment type="caution">
    <text evidence="5">The sequence shown here is derived from an EMBL/GenBank/DDBJ whole genome shotgun (WGS) entry which is preliminary data.</text>
</comment>
<sequence length="110" mass="12768">MKKQCPVATTMNLIDNKWKILILRDILKGPKRFGFLKKSVVGISSKMLSQNLHEMERDGILNRKVFPEVPPHVEYSLSPLGESMRPIIRSMEKWGNNYLENVKGKQQIKF</sequence>
<evidence type="ECO:0000313" key="5">
    <source>
        <dbReference type="EMBL" id="GLB46092.1"/>
    </source>
</evidence>
<gene>
    <name evidence="5" type="ORF">WR164_00710</name>
</gene>
<dbReference type="Proteomes" id="UP001144204">
    <property type="component" value="Unassembled WGS sequence"/>
</dbReference>
<dbReference type="PROSITE" id="PS51118">
    <property type="entry name" value="HTH_HXLR"/>
    <property type="match status" value="1"/>
</dbReference>
<dbReference type="InterPro" id="IPR036390">
    <property type="entry name" value="WH_DNA-bd_sf"/>
</dbReference>
<dbReference type="PANTHER" id="PTHR33204:SF37">
    <property type="entry name" value="HTH-TYPE TRANSCRIPTIONAL REGULATOR YODB"/>
    <property type="match status" value="1"/>
</dbReference>
<dbReference type="RefSeq" id="WP_373876886.1">
    <property type="nucleotide sequence ID" value="NZ_BRPL01000002.1"/>
</dbReference>
<evidence type="ECO:0000256" key="3">
    <source>
        <dbReference type="ARBA" id="ARBA00023163"/>
    </source>
</evidence>
<proteinExistence type="predicted"/>
<organism evidence="5 6">
    <name type="scientific">Philodulcilactobacillus myokoensis</name>
    <dbReference type="NCBI Taxonomy" id="2929573"/>
    <lineage>
        <taxon>Bacteria</taxon>
        <taxon>Bacillati</taxon>
        <taxon>Bacillota</taxon>
        <taxon>Bacilli</taxon>
        <taxon>Lactobacillales</taxon>
        <taxon>Lactobacillaceae</taxon>
        <taxon>Philodulcilactobacillus</taxon>
    </lineage>
</organism>
<reference evidence="5" key="2">
    <citation type="journal article" date="2023" name="PLoS ONE">
        <title>Philodulcilactobacillus myokoensis gen. nov., sp. nov., a fructophilic, acidophilic, and agar-phobic lactic acid bacterium isolated from fermented vegetable extracts.</title>
        <authorList>
            <person name="Kouya T."/>
            <person name="Ishiyama Y."/>
            <person name="Ohashi S."/>
            <person name="Kumakubo R."/>
            <person name="Yamazaki T."/>
            <person name="Otaki T."/>
        </authorList>
    </citation>
    <scope>NUCLEOTIDE SEQUENCE</scope>
    <source>
        <strain evidence="5">WR16-4</strain>
    </source>
</reference>
<reference evidence="5" key="1">
    <citation type="submission" date="2022-07" db="EMBL/GenBank/DDBJ databases">
        <authorList>
            <person name="Kouya T."/>
            <person name="Ishiyama Y."/>
        </authorList>
    </citation>
    <scope>NUCLEOTIDE SEQUENCE</scope>
    <source>
        <strain evidence="5">WR16-4</strain>
    </source>
</reference>
<dbReference type="AlphaFoldDB" id="A0A9W6AYW8"/>
<keyword evidence="6" id="KW-1185">Reference proteome</keyword>
<evidence type="ECO:0000256" key="2">
    <source>
        <dbReference type="ARBA" id="ARBA00023125"/>
    </source>
</evidence>
<dbReference type="EMBL" id="BRPL01000002">
    <property type="protein sequence ID" value="GLB46092.1"/>
    <property type="molecule type" value="Genomic_DNA"/>
</dbReference>